<keyword evidence="1" id="KW-0812">Transmembrane</keyword>
<feature type="transmembrane region" description="Helical" evidence="1">
    <location>
        <begin position="67"/>
        <end position="91"/>
    </location>
</feature>
<comment type="caution">
    <text evidence="3">The sequence shown here is derived from an EMBL/GenBank/DDBJ whole genome shotgun (WGS) entry which is preliminary data.</text>
</comment>
<organism evidence="3 4">
    <name type="scientific">Petrolisthes cinctipes</name>
    <name type="common">Flat porcelain crab</name>
    <dbReference type="NCBI Taxonomy" id="88211"/>
    <lineage>
        <taxon>Eukaryota</taxon>
        <taxon>Metazoa</taxon>
        <taxon>Ecdysozoa</taxon>
        <taxon>Arthropoda</taxon>
        <taxon>Crustacea</taxon>
        <taxon>Multicrustacea</taxon>
        <taxon>Malacostraca</taxon>
        <taxon>Eumalacostraca</taxon>
        <taxon>Eucarida</taxon>
        <taxon>Decapoda</taxon>
        <taxon>Pleocyemata</taxon>
        <taxon>Anomura</taxon>
        <taxon>Galatheoidea</taxon>
        <taxon>Porcellanidae</taxon>
        <taxon>Petrolisthes</taxon>
    </lineage>
</organism>
<evidence type="ECO:0000313" key="4">
    <source>
        <dbReference type="Proteomes" id="UP001286313"/>
    </source>
</evidence>
<keyword evidence="2" id="KW-0732">Signal</keyword>
<reference evidence="3" key="1">
    <citation type="submission" date="2023-10" db="EMBL/GenBank/DDBJ databases">
        <title>Genome assemblies of two species of porcelain crab, Petrolisthes cinctipes and Petrolisthes manimaculis (Anomura: Porcellanidae).</title>
        <authorList>
            <person name="Angst P."/>
        </authorList>
    </citation>
    <scope>NUCLEOTIDE SEQUENCE</scope>
    <source>
        <strain evidence="3">PB745_01</strain>
        <tissue evidence="3">Gill</tissue>
    </source>
</reference>
<evidence type="ECO:0000313" key="3">
    <source>
        <dbReference type="EMBL" id="KAK3884521.1"/>
    </source>
</evidence>
<feature type="transmembrane region" description="Helical" evidence="1">
    <location>
        <begin position="98"/>
        <end position="118"/>
    </location>
</feature>
<feature type="chain" id="PRO_5042124517" evidence="2">
    <location>
        <begin position="19"/>
        <end position="170"/>
    </location>
</feature>
<keyword evidence="4" id="KW-1185">Reference proteome</keyword>
<evidence type="ECO:0000256" key="2">
    <source>
        <dbReference type="SAM" id="SignalP"/>
    </source>
</evidence>
<proteinExistence type="predicted"/>
<keyword evidence="1" id="KW-0472">Membrane</keyword>
<feature type="signal peptide" evidence="2">
    <location>
        <begin position="1"/>
        <end position="18"/>
    </location>
</feature>
<dbReference type="Proteomes" id="UP001286313">
    <property type="component" value="Unassembled WGS sequence"/>
</dbReference>
<protein>
    <submittedName>
        <fullName evidence="3">Uncharacterized protein</fullName>
    </submittedName>
</protein>
<accession>A0AAE1G3K9</accession>
<gene>
    <name evidence="3" type="ORF">Pcinc_011195</name>
</gene>
<name>A0AAE1G3K9_PETCI</name>
<keyword evidence="1" id="KW-1133">Transmembrane helix</keyword>
<sequence length="170" mass="18521">MLSLLLGLRLTGFLYMGAKVLNLIQGCSKYLCEVGLQVALNIGSVLFDMWAEPHLVGLVHDGEALEALVLGLLTSLTGVLALILVHLLYVVESWSKKLDIATHVGILILVLLLMFFVWNLTPSDLKLASQHTKLPPPPITPTPPHTTALHAYVNEPHPRTNPTQPTQAPT</sequence>
<dbReference type="EMBL" id="JAWQEG010000877">
    <property type="protein sequence ID" value="KAK3884521.1"/>
    <property type="molecule type" value="Genomic_DNA"/>
</dbReference>
<dbReference type="AlphaFoldDB" id="A0AAE1G3K9"/>
<evidence type="ECO:0000256" key="1">
    <source>
        <dbReference type="SAM" id="Phobius"/>
    </source>
</evidence>